<dbReference type="Proteomes" id="UP000568839">
    <property type="component" value="Unassembled WGS sequence"/>
</dbReference>
<gene>
    <name evidence="2" type="ORF">HNR44_003276</name>
</gene>
<keyword evidence="3" id="KW-1185">Reference proteome</keyword>
<name>A0A841Q0S4_9BACL</name>
<evidence type="ECO:0000256" key="1">
    <source>
        <dbReference type="SAM" id="MobiDB-lite"/>
    </source>
</evidence>
<dbReference type="AlphaFoldDB" id="A0A841Q0S4"/>
<dbReference type="EMBL" id="JACHHJ010000005">
    <property type="protein sequence ID" value="MBB6451282.1"/>
    <property type="molecule type" value="Genomic_DNA"/>
</dbReference>
<organism evidence="2 3">
    <name type="scientific">Geomicrobium halophilum</name>
    <dbReference type="NCBI Taxonomy" id="549000"/>
    <lineage>
        <taxon>Bacteria</taxon>
        <taxon>Bacillati</taxon>
        <taxon>Bacillota</taxon>
        <taxon>Bacilli</taxon>
        <taxon>Bacillales</taxon>
        <taxon>Geomicrobium</taxon>
    </lineage>
</organism>
<sequence length="45" mass="5432">MPKANAADEEIRRHYIDFLKEARRSRKQMSERVSVQPVRDSNERM</sequence>
<proteinExistence type="predicted"/>
<evidence type="ECO:0000313" key="3">
    <source>
        <dbReference type="Proteomes" id="UP000568839"/>
    </source>
</evidence>
<comment type="caution">
    <text evidence="2">The sequence shown here is derived from an EMBL/GenBank/DDBJ whole genome shotgun (WGS) entry which is preliminary data.</text>
</comment>
<accession>A0A841Q0S4</accession>
<reference evidence="2 3" key="1">
    <citation type="submission" date="2020-08" db="EMBL/GenBank/DDBJ databases">
        <title>Genomic Encyclopedia of Type Strains, Phase IV (KMG-IV): sequencing the most valuable type-strain genomes for metagenomic binning, comparative biology and taxonomic classification.</title>
        <authorList>
            <person name="Goeker M."/>
        </authorList>
    </citation>
    <scope>NUCLEOTIDE SEQUENCE [LARGE SCALE GENOMIC DNA]</scope>
    <source>
        <strain evidence="2 3">DSM 21769</strain>
    </source>
</reference>
<evidence type="ECO:0000313" key="2">
    <source>
        <dbReference type="EMBL" id="MBB6451282.1"/>
    </source>
</evidence>
<protein>
    <submittedName>
        <fullName evidence="2">Uncharacterized protein</fullName>
    </submittedName>
</protein>
<feature type="region of interest" description="Disordered" evidence="1">
    <location>
        <begin position="24"/>
        <end position="45"/>
    </location>
</feature>